<feature type="domain" description="Reverse transcriptase/retrotransposon-derived protein RNase H-like" evidence="8">
    <location>
        <begin position="337"/>
        <end position="403"/>
    </location>
</feature>
<dbReference type="Pfam" id="PF00078">
    <property type="entry name" value="RVT_1"/>
    <property type="match status" value="1"/>
</dbReference>
<keyword evidence="2" id="KW-0808">Transferase</keyword>
<dbReference type="PANTHER" id="PTHR37984:SF5">
    <property type="entry name" value="PROTEIN NYNRIN-LIKE"/>
    <property type="match status" value="1"/>
</dbReference>
<protein>
    <recommendedName>
        <fullName evidence="1">RNA-directed DNA polymerase</fullName>
        <ecNumber evidence="1">2.7.7.49</ecNumber>
    </recommendedName>
</protein>
<evidence type="ECO:0000313" key="12">
    <source>
        <dbReference type="Proteomes" id="UP000499080"/>
    </source>
</evidence>
<dbReference type="EMBL" id="BGPR01014753">
    <property type="protein sequence ID" value="GBN66545.1"/>
    <property type="molecule type" value="Genomic_DNA"/>
</dbReference>
<evidence type="ECO:0000256" key="2">
    <source>
        <dbReference type="ARBA" id="ARBA00022679"/>
    </source>
</evidence>
<dbReference type="Gene3D" id="2.40.70.10">
    <property type="entry name" value="Acid Proteases"/>
    <property type="match status" value="1"/>
</dbReference>
<dbReference type="CDD" id="cd01647">
    <property type="entry name" value="RT_LTR"/>
    <property type="match status" value="1"/>
</dbReference>
<dbReference type="InterPro" id="IPR043502">
    <property type="entry name" value="DNA/RNA_pol_sf"/>
</dbReference>
<dbReference type="Gene3D" id="3.10.10.10">
    <property type="entry name" value="HIV Type 1 Reverse Transcriptase, subunit A, domain 1"/>
    <property type="match status" value="1"/>
</dbReference>
<evidence type="ECO:0000259" key="7">
    <source>
        <dbReference type="Pfam" id="PF00078"/>
    </source>
</evidence>
<gene>
    <name evidence="10" type="primary">pol_31</name>
    <name evidence="9" type="synonym">pol_1857</name>
    <name evidence="11" type="synonym">pol_2445</name>
    <name evidence="9" type="ORF">AVEN_116126_1</name>
    <name evidence="10" type="ORF">AVEN_13499_1</name>
    <name evidence="11" type="ORF">AVEN_258148_1</name>
</gene>
<evidence type="ECO:0000259" key="8">
    <source>
        <dbReference type="Pfam" id="PF17919"/>
    </source>
</evidence>
<dbReference type="FunFam" id="3.30.70.270:FF:000020">
    <property type="entry name" value="Transposon Tf2-6 polyprotein-like Protein"/>
    <property type="match status" value="1"/>
</dbReference>
<evidence type="ECO:0000256" key="1">
    <source>
        <dbReference type="ARBA" id="ARBA00012493"/>
    </source>
</evidence>
<dbReference type="PANTHER" id="PTHR37984">
    <property type="entry name" value="PROTEIN CBG26694"/>
    <property type="match status" value="1"/>
</dbReference>
<evidence type="ECO:0000256" key="4">
    <source>
        <dbReference type="ARBA" id="ARBA00022722"/>
    </source>
</evidence>
<dbReference type="EMBL" id="BGPR01014517">
    <property type="protein sequence ID" value="GBN65530.1"/>
    <property type="molecule type" value="Genomic_DNA"/>
</dbReference>
<dbReference type="EMBL" id="BGPR01014755">
    <property type="protein sequence ID" value="GBN66550.1"/>
    <property type="molecule type" value="Genomic_DNA"/>
</dbReference>
<dbReference type="OrthoDB" id="41323at2759"/>
<evidence type="ECO:0000313" key="11">
    <source>
        <dbReference type="EMBL" id="GBN66550.1"/>
    </source>
</evidence>
<dbReference type="AlphaFoldDB" id="A0A4Y2QTR7"/>
<proteinExistence type="predicted"/>
<reference evidence="10 12" key="1">
    <citation type="journal article" date="2019" name="Sci. Rep.">
        <title>Orb-weaving spider Araneus ventricosus genome elucidates the spidroin gene catalogue.</title>
        <authorList>
            <person name="Kono N."/>
            <person name="Nakamura H."/>
            <person name="Ohtoshi R."/>
            <person name="Moran D.A.P."/>
            <person name="Shinohara A."/>
            <person name="Yoshida Y."/>
            <person name="Fujiwara M."/>
            <person name="Mori M."/>
            <person name="Tomita M."/>
            <person name="Arakawa K."/>
        </authorList>
    </citation>
    <scope>NUCLEOTIDE SEQUENCE [LARGE SCALE GENOMIC DNA]</scope>
</reference>
<dbReference type="InterPro" id="IPR043128">
    <property type="entry name" value="Rev_trsase/Diguanyl_cyclase"/>
</dbReference>
<evidence type="ECO:0000256" key="6">
    <source>
        <dbReference type="ARBA" id="ARBA00023268"/>
    </source>
</evidence>
<evidence type="ECO:0000256" key="3">
    <source>
        <dbReference type="ARBA" id="ARBA00022695"/>
    </source>
</evidence>
<keyword evidence="6" id="KW-0511">Multifunctional enzyme</keyword>
<evidence type="ECO:0000313" key="10">
    <source>
        <dbReference type="EMBL" id="GBN66545.1"/>
    </source>
</evidence>
<organism evidence="10 12">
    <name type="scientific">Araneus ventricosus</name>
    <name type="common">Orbweaver spider</name>
    <name type="synonym">Epeira ventricosa</name>
    <dbReference type="NCBI Taxonomy" id="182803"/>
    <lineage>
        <taxon>Eukaryota</taxon>
        <taxon>Metazoa</taxon>
        <taxon>Ecdysozoa</taxon>
        <taxon>Arthropoda</taxon>
        <taxon>Chelicerata</taxon>
        <taxon>Arachnida</taxon>
        <taxon>Araneae</taxon>
        <taxon>Araneomorphae</taxon>
        <taxon>Entelegynae</taxon>
        <taxon>Araneoidea</taxon>
        <taxon>Araneidae</taxon>
        <taxon>Araneus</taxon>
    </lineage>
</organism>
<dbReference type="Proteomes" id="UP000499080">
    <property type="component" value="Unassembled WGS sequence"/>
</dbReference>
<accession>A0A4Y2QTR7</accession>
<keyword evidence="5" id="KW-0255">Endonuclease</keyword>
<evidence type="ECO:0000256" key="5">
    <source>
        <dbReference type="ARBA" id="ARBA00022759"/>
    </source>
</evidence>
<dbReference type="InterPro" id="IPR050951">
    <property type="entry name" value="Retrovirus_Pol_polyprotein"/>
</dbReference>
<dbReference type="InterPro" id="IPR041577">
    <property type="entry name" value="RT_RNaseH_2"/>
</dbReference>
<keyword evidence="5" id="KW-0378">Hydrolase</keyword>
<dbReference type="InterPro" id="IPR000477">
    <property type="entry name" value="RT_dom"/>
</dbReference>
<dbReference type="EC" id="2.7.7.49" evidence="1"/>
<dbReference type="GO" id="GO:0003964">
    <property type="term" value="F:RNA-directed DNA polymerase activity"/>
    <property type="evidence" value="ECO:0007669"/>
    <property type="project" value="UniProtKB-EC"/>
</dbReference>
<evidence type="ECO:0000313" key="9">
    <source>
        <dbReference type="EMBL" id="GBN65530.1"/>
    </source>
</evidence>
<dbReference type="Gene3D" id="3.30.70.270">
    <property type="match status" value="3"/>
</dbReference>
<dbReference type="GO" id="GO:0004519">
    <property type="term" value="F:endonuclease activity"/>
    <property type="evidence" value="ECO:0007669"/>
    <property type="project" value="UniProtKB-KW"/>
</dbReference>
<feature type="domain" description="Reverse transcriptase" evidence="7">
    <location>
        <begin position="213"/>
        <end position="269"/>
    </location>
</feature>
<dbReference type="SUPFAM" id="SSF56672">
    <property type="entry name" value="DNA/RNA polymerases"/>
    <property type="match status" value="1"/>
</dbReference>
<keyword evidence="4" id="KW-0540">Nuclease</keyword>
<keyword evidence="3" id="KW-0548">Nucleotidyltransferase</keyword>
<keyword evidence="12" id="KW-1185">Reference proteome</keyword>
<comment type="caution">
    <text evidence="10">The sequence shown here is derived from an EMBL/GenBank/DDBJ whole genome shotgun (WGS) entry which is preliminary data.</text>
</comment>
<dbReference type="Pfam" id="PF17919">
    <property type="entry name" value="RT_RNaseH_2"/>
    <property type="match status" value="1"/>
</dbReference>
<name>A0A4Y2QTR7_ARAVE</name>
<sequence length="410" mass="46938">MLSAANSTRIRTYGVVHLNIDIGLRRIFPFAFIIADVSHPILGMDFLTKYALIFDFKKKLLTDSLTSLQAVGTLSRGQTFITPVHSNSPYFEISLRFPELFDKRLSLTIAQKEVFHYIQTRGQPVHSKVRRLSPDKLKALKTEFDNLLRAGIIVPSKSQWSSPVHFVPKKNGTWRICGDYRRLNAVTLPDRYPIPHIHDFTHFLHDSVIRDLDFCYAYLDDILVASPDEDSHKRDLESLFQCLSKNGIVINPDKCVYGQTHLSYLGFHISAAGLKPLPEKVEFILNYPLPDTVDKLRRFLAIVNFYHRFIKNASAVQAPLFDLVKSKKRRDKSRIEWNESTLQTFEDCQQALSNAALLAFYDPSSSLSLYTDASDIAIGAVLQQNSGRQSEPLAFFFSKIKRFRKELQHI</sequence>
<dbReference type="InterPro" id="IPR021109">
    <property type="entry name" value="Peptidase_aspartic_dom_sf"/>
</dbReference>